<dbReference type="SMART" id="SM01092">
    <property type="entry name" value="CO_deh_flav_C"/>
    <property type="match status" value="1"/>
</dbReference>
<dbReference type="InterPro" id="IPR005107">
    <property type="entry name" value="CO_DH_flav_C"/>
</dbReference>
<keyword evidence="2" id="KW-0274">FAD</keyword>
<protein>
    <recommendedName>
        <fullName evidence="4">FAD-binding PCMH-type domain-containing protein</fullName>
    </recommendedName>
</protein>
<dbReference type="AlphaFoldDB" id="A0A0A0EAF8"/>
<dbReference type="SUPFAM" id="SSF56176">
    <property type="entry name" value="FAD-binding/transporter-associated domain-like"/>
    <property type="match status" value="1"/>
</dbReference>
<dbReference type="InterPro" id="IPR002346">
    <property type="entry name" value="Mopterin_DH_FAD-bd"/>
</dbReference>
<dbReference type="InterPro" id="IPR016169">
    <property type="entry name" value="FAD-bd_PCMH_sub2"/>
</dbReference>
<dbReference type="EMBL" id="AQQX01000013">
    <property type="protein sequence ID" value="KGM47205.1"/>
    <property type="molecule type" value="Genomic_DNA"/>
</dbReference>
<dbReference type="InterPro" id="IPR036318">
    <property type="entry name" value="FAD-bd_PCMH-like_sf"/>
</dbReference>
<dbReference type="Pfam" id="PF00941">
    <property type="entry name" value="FAD_binding_5"/>
    <property type="match status" value="1"/>
</dbReference>
<dbReference type="InterPro" id="IPR016166">
    <property type="entry name" value="FAD-bd_PCMH"/>
</dbReference>
<dbReference type="STRING" id="1461694.ATO9_19560"/>
<evidence type="ECO:0000313" key="6">
    <source>
        <dbReference type="Proteomes" id="UP000030004"/>
    </source>
</evidence>
<reference evidence="5 6" key="1">
    <citation type="journal article" date="2015" name="Antonie Van Leeuwenhoek">
        <title>Pseudooceanicola atlanticus gen. nov. sp. nov., isolated from surface seawater of the Atlantic Ocean and reclassification of Oceanicola batsensis, Oceanicola marinus, Oceanicola nitratireducens, Oceanicola nanhaiensis, Oceanicola antarcticus and Oceanicola flagellatus, as Pseudooceanicola batsensis comb. nov., Pseudooceanicola marinus comb. nov., Pseudooceanicola nitratireducens comb. nov., Pseudooceanicola nanhaiensis comb. nov., Pseudooceanicola antarcticus comb. nov., and Pseudooceanicola flagellatus comb. nov.</title>
        <authorList>
            <person name="Lai Q."/>
            <person name="Li G."/>
            <person name="Liu X."/>
            <person name="Du Y."/>
            <person name="Sun F."/>
            <person name="Shao Z."/>
        </authorList>
    </citation>
    <scope>NUCLEOTIDE SEQUENCE [LARGE SCALE GENOMIC DNA]</scope>
    <source>
        <strain evidence="5 6">22II-s11g</strain>
    </source>
</reference>
<dbReference type="PANTHER" id="PTHR42659">
    <property type="entry name" value="XANTHINE DEHYDROGENASE SUBUNIT C-RELATED"/>
    <property type="match status" value="1"/>
</dbReference>
<comment type="caution">
    <text evidence="5">The sequence shown here is derived from an EMBL/GenBank/DDBJ whole genome shotgun (WGS) entry which is preliminary data.</text>
</comment>
<keyword evidence="1" id="KW-0285">Flavoprotein</keyword>
<evidence type="ECO:0000259" key="4">
    <source>
        <dbReference type="PROSITE" id="PS51387"/>
    </source>
</evidence>
<evidence type="ECO:0000313" key="5">
    <source>
        <dbReference type="EMBL" id="KGM47205.1"/>
    </source>
</evidence>
<dbReference type="InterPro" id="IPR016167">
    <property type="entry name" value="FAD-bd_PCMH_sub1"/>
</dbReference>
<dbReference type="GO" id="GO:0016491">
    <property type="term" value="F:oxidoreductase activity"/>
    <property type="evidence" value="ECO:0007669"/>
    <property type="project" value="UniProtKB-KW"/>
</dbReference>
<dbReference type="RefSeq" id="WP_043753243.1">
    <property type="nucleotide sequence ID" value="NZ_AQQX01000013.1"/>
</dbReference>
<dbReference type="Gene3D" id="3.30.43.10">
    <property type="entry name" value="Uridine Diphospho-n-acetylenolpyruvylglucosamine Reductase, domain 2"/>
    <property type="match status" value="1"/>
</dbReference>
<sequence>MTEVLSPETVEDAVALLAEHEEAMPLSGGATLIAMRNASLVEPTHLVSLDRIAALRGITRTEEGGFRIGAMTRHCETAACADLTGSFYVLRRAAGMIANRVVRNMGTMGGSVANADPAADYLPALACCDAVLDIAGPEGRRQLSILDYVEDWYETALEEGEIITAITLPAPVEASSTYRKIARVSGDYATASCAMSLDADGQGLRVAIGACGPGPLRDRDGEAALRGKLDDPAAVAEFAGRLVALADPVDDVRGSAEYRLRLIPRLVTSVLSELTQQKEMA</sequence>
<dbReference type="eggNOG" id="COG1319">
    <property type="taxonomic scope" value="Bacteria"/>
</dbReference>
<dbReference type="InterPro" id="IPR036683">
    <property type="entry name" value="CO_DH_flav_C_dom_sf"/>
</dbReference>
<evidence type="ECO:0000256" key="1">
    <source>
        <dbReference type="ARBA" id="ARBA00022630"/>
    </source>
</evidence>
<dbReference type="SUPFAM" id="SSF55447">
    <property type="entry name" value="CO dehydrogenase flavoprotein C-terminal domain-like"/>
    <property type="match status" value="1"/>
</dbReference>
<dbReference type="InterPro" id="IPR051312">
    <property type="entry name" value="Diverse_Substr_Oxidored"/>
</dbReference>
<dbReference type="PROSITE" id="PS51387">
    <property type="entry name" value="FAD_PCMH"/>
    <property type="match status" value="1"/>
</dbReference>
<evidence type="ECO:0000256" key="2">
    <source>
        <dbReference type="ARBA" id="ARBA00022827"/>
    </source>
</evidence>
<gene>
    <name evidence="5" type="ORF">ATO9_19560</name>
</gene>
<dbReference type="PANTHER" id="PTHR42659:SF2">
    <property type="entry name" value="XANTHINE DEHYDROGENASE SUBUNIT C-RELATED"/>
    <property type="match status" value="1"/>
</dbReference>
<organism evidence="5 6">
    <name type="scientific">Pseudooceanicola atlanticus</name>
    <dbReference type="NCBI Taxonomy" id="1461694"/>
    <lineage>
        <taxon>Bacteria</taxon>
        <taxon>Pseudomonadati</taxon>
        <taxon>Pseudomonadota</taxon>
        <taxon>Alphaproteobacteria</taxon>
        <taxon>Rhodobacterales</taxon>
        <taxon>Paracoccaceae</taxon>
        <taxon>Pseudooceanicola</taxon>
    </lineage>
</organism>
<evidence type="ECO:0000256" key="3">
    <source>
        <dbReference type="ARBA" id="ARBA00023002"/>
    </source>
</evidence>
<name>A0A0A0EAF8_9RHOB</name>
<dbReference type="Gene3D" id="3.30.390.50">
    <property type="entry name" value="CO dehydrogenase flavoprotein, C-terminal domain"/>
    <property type="match status" value="1"/>
</dbReference>
<dbReference type="Pfam" id="PF03450">
    <property type="entry name" value="CO_deh_flav_C"/>
    <property type="match status" value="1"/>
</dbReference>
<feature type="domain" description="FAD-binding PCMH-type" evidence="4">
    <location>
        <begin position="1"/>
        <end position="173"/>
    </location>
</feature>
<keyword evidence="6" id="KW-1185">Reference proteome</keyword>
<dbReference type="Proteomes" id="UP000030004">
    <property type="component" value="Unassembled WGS sequence"/>
</dbReference>
<proteinExistence type="predicted"/>
<accession>A0A0A0EAF8</accession>
<keyword evidence="3" id="KW-0560">Oxidoreductase</keyword>
<dbReference type="Gene3D" id="3.30.465.10">
    <property type="match status" value="1"/>
</dbReference>
<dbReference type="GO" id="GO:0071949">
    <property type="term" value="F:FAD binding"/>
    <property type="evidence" value="ECO:0007669"/>
    <property type="project" value="InterPro"/>
</dbReference>
<dbReference type="OrthoDB" id="9814706at2"/>